<organism evidence="2 3">
    <name type="scientific">Posidoniimonas polymericola</name>
    <dbReference type="NCBI Taxonomy" id="2528002"/>
    <lineage>
        <taxon>Bacteria</taxon>
        <taxon>Pseudomonadati</taxon>
        <taxon>Planctomycetota</taxon>
        <taxon>Planctomycetia</taxon>
        <taxon>Pirellulales</taxon>
        <taxon>Lacipirellulaceae</taxon>
        <taxon>Posidoniimonas</taxon>
    </lineage>
</organism>
<dbReference type="AlphaFoldDB" id="A0A5C5ZEU5"/>
<gene>
    <name evidence="2" type="ORF">Pla123a_07670</name>
</gene>
<dbReference type="OrthoDB" id="228844at2"/>
<name>A0A5C5ZEU5_9BACT</name>
<accession>A0A5C5ZEU5</accession>
<proteinExistence type="predicted"/>
<dbReference type="Proteomes" id="UP000318478">
    <property type="component" value="Unassembled WGS sequence"/>
</dbReference>
<protein>
    <recommendedName>
        <fullName evidence="4">DUF1570 domain-containing protein</fullName>
    </recommendedName>
</protein>
<evidence type="ECO:0000313" key="2">
    <source>
        <dbReference type="EMBL" id="TWT85959.1"/>
    </source>
</evidence>
<keyword evidence="3" id="KW-1185">Reference proteome</keyword>
<feature type="chain" id="PRO_5023023077" description="DUF1570 domain-containing protein" evidence="1">
    <location>
        <begin position="26"/>
        <end position="439"/>
    </location>
</feature>
<reference evidence="2 3" key="1">
    <citation type="submission" date="2019-02" db="EMBL/GenBank/DDBJ databases">
        <title>Deep-cultivation of Planctomycetes and their phenomic and genomic characterization uncovers novel biology.</title>
        <authorList>
            <person name="Wiegand S."/>
            <person name="Jogler M."/>
            <person name="Boedeker C."/>
            <person name="Pinto D."/>
            <person name="Vollmers J."/>
            <person name="Rivas-Marin E."/>
            <person name="Kohn T."/>
            <person name="Peeters S.H."/>
            <person name="Heuer A."/>
            <person name="Rast P."/>
            <person name="Oberbeckmann S."/>
            <person name="Bunk B."/>
            <person name="Jeske O."/>
            <person name="Meyerdierks A."/>
            <person name="Storesund J.E."/>
            <person name="Kallscheuer N."/>
            <person name="Luecker S."/>
            <person name="Lage O.M."/>
            <person name="Pohl T."/>
            <person name="Merkel B.J."/>
            <person name="Hornburger P."/>
            <person name="Mueller R.-W."/>
            <person name="Bruemmer F."/>
            <person name="Labrenz M."/>
            <person name="Spormann A.M."/>
            <person name="Op Den Camp H."/>
            <person name="Overmann J."/>
            <person name="Amann R."/>
            <person name="Jetten M.S.M."/>
            <person name="Mascher T."/>
            <person name="Medema M.H."/>
            <person name="Devos D.P."/>
            <person name="Kaster A.-K."/>
            <person name="Ovreas L."/>
            <person name="Rohde M."/>
            <person name="Galperin M.Y."/>
            <person name="Jogler C."/>
        </authorList>
    </citation>
    <scope>NUCLEOTIDE SEQUENCE [LARGE SCALE GENOMIC DNA]</scope>
    <source>
        <strain evidence="2 3">Pla123a</strain>
    </source>
</reference>
<evidence type="ECO:0008006" key="4">
    <source>
        <dbReference type="Google" id="ProtNLM"/>
    </source>
</evidence>
<feature type="signal peptide" evidence="1">
    <location>
        <begin position="1"/>
        <end position="25"/>
    </location>
</feature>
<evidence type="ECO:0000256" key="1">
    <source>
        <dbReference type="SAM" id="SignalP"/>
    </source>
</evidence>
<comment type="caution">
    <text evidence="2">The sequence shown here is derived from an EMBL/GenBank/DDBJ whole genome shotgun (WGS) entry which is preliminary data.</text>
</comment>
<evidence type="ECO:0000313" key="3">
    <source>
        <dbReference type="Proteomes" id="UP000318478"/>
    </source>
</evidence>
<dbReference type="RefSeq" id="WP_146584175.1">
    <property type="nucleotide sequence ID" value="NZ_SJPO01000001.1"/>
</dbReference>
<sequence length="439" mass="49542" precursor="true">MTRLWLTLLTLATALPWALAPCATAEPVAVVADVYSGDDESKVTDQARGEELVARATELARMRQPTAALQLATQALTVDPDNEVARRVLGYEQKDDQPNGQWLTPYQAKQVGRGYVWHAKYGWIKQDDVDRYEADERRHGRRLLTAEEDAARHATIDDGWQVRTDHFLVTTNHSLEAGAMIAAELEKLFQVWRQLFAGYYLGDAEVQARFDGTRSARQRSRPYNVIYHRSKQEYVAALRHKQPQIDKTLGIYFDDLREAHFFAGETIDRATLYHEGVHQLFKESVRSRREVGMQHGFWLVEGIACYFESLTPPADEEAEWTIGGPNGGRLPAARHRLIVDKFYVPLAELAALGKLDLQRRPDLAALYSQSAGLAAYLMEGEKGAMREPLVGHLRALYEGDATPDDLFERLERTPGELDAGYRRWLATGLEPAASLPQQP</sequence>
<dbReference type="EMBL" id="SJPO01000001">
    <property type="protein sequence ID" value="TWT85959.1"/>
    <property type="molecule type" value="Genomic_DNA"/>
</dbReference>
<keyword evidence="1" id="KW-0732">Signal</keyword>